<dbReference type="PANTHER" id="PTHR34218">
    <property type="entry name" value="PEPTIDASE S45 PENICILLIN AMIDASE"/>
    <property type="match status" value="1"/>
</dbReference>
<feature type="binding site" evidence="5">
    <location>
        <position position="414"/>
    </location>
    <ligand>
        <name>Ca(2+)</name>
        <dbReference type="ChEBI" id="CHEBI:29108"/>
    </ligand>
</feature>
<dbReference type="Pfam" id="PF01804">
    <property type="entry name" value="Penicil_amidase"/>
    <property type="match status" value="1"/>
</dbReference>
<evidence type="ECO:0000256" key="1">
    <source>
        <dbReference type="ARBA" id="ARBA00006586"/>
    </source>
</evidence>
<name>A0A1H9P430_9BACT</name>
<comment type="similarity">
    <text evidence="1">Belongs to the peptidase S45 family.</text>
</comment>
<dbReference type="InterPro" id="IPR014395">
    <property type="entry name" value="Pen/GL7ACA/AHL_acylase"/>
</dbReference>
<dbReference type="PIRSF" id="PIRSF001227">
    <property type="entry name" value="Pen_acylase"/>
    <property type="match status" value="1"/>
</dbReference>
<dbReference type="InterPro" id="IPR023343">
    <property type="entry name" value="Penicillin_amidase_dom1"/>
</dbReference>
<dbReference type="GO" id="GO:0046872">
    <property type="term" value="F:metal ion binding"/>
    <property type="evidence" value="ECO:0007669"/>
    <property type="project" value="UniProtKB-KW"/>
</dbReference>
<feature type="region of interest" description="Disordered" evidence="6">
    <location>
        <begin position="250"/>
        <end position="275"/>
    </location>
</feature>
<comment type="cofactor">
    <cofactor evidence="5">
        <name>Ca(2+)</name>
        <dbReference type="ChEBI" id="CHEBI:29108"/>
    </cofactor>
    <text evidence="5">Binds 1 Ca(2+) ion per dimer.</text>
</comment>
<dbReference type="Proteomes" id="UP000199021">
    <property type="component" value="Unassembled WGS sequence"/>
</dbReference>
<evidence type="ECO:0000313" key="7">
    <source>
        <dbReference type="EMBL" id="SER42589.1"/>
    </source>
</evidence>
<dbReference type="EMBL" id="FOFB01000042">
    <property type="protein sequence ID" value="SER42589.1"/>
    <property type="molecule type" value="Genomic_DNA"/>
</dbReference>
<gene>
    <name evidence="7" type="ORF">SAMN05444359_14210</name>
</gene>
<dbReference type="GO" id="GO:0016811">
    <property type="term" value="F:hydrolase activity, acting on carbon-nitrogen (but not peptide) bonds, in linear amides"/>
    <property type="evidence" value="ECO:0007669"/>
    <property type="project" value="InterPro"/>
</dbReference>
<keyword evidence="5" id="KW-0479">Metal-binding</keyword>
<keyword evidence="3" id="KW-0865">Zymogen</keyword>
<dbReference type="InterPro" id="IPR043147">
    <property type="entry name" value="Penicillin_amidase_A-knob"/>
</dbReference>
<dbReference type="PANTHER" id="PTHR34218:SF4">
    <property type="entry name" value="ACYL-HOMOSERINE LACTONE ACYLASE QUIP"/>
    <property type="match status" value="1"/>
</dbReference>
<protein>
    <submittedName>
        <fullName evidence="7">Penicillin amidase</fullName>
    </submittedName>
</protein>
<evidence type="ECO:0000256" key="3">
    <source>
        <dbReference type="ARBA" id="ARBA00023145"/>
    </source>
</evidence>
<evidence type="ECO:0000256" key="4">
    <source>
        <dbReference type="PIRSR" id="PIRSR001227-1"/>
    </source>
</evidence>
<dbReference type="Gene3D" id="2.30.120.10">
    <property type="match status" value="1"/>
</dbReference>
<proteinExistence type="inferred from homology"/>
<feature type="binding site" evidence="5">
    <location>
        <position position="417"/>
    </location>
    <ligand>
        <name>Ca(2+)</name>
        <dbReference type="ChEBI" id="CHEBI:29108"/>
    </ligand>
</feature>
<evidence type="ECO:0000256" key="6">
    <source>
        <dbReference type="SAM" id="MobiDB-lite"/>
    </source>
</evidence>
<dbReference type="AlphaFoldDB" id="A0A1H9P430"/>
<dbReference type="CDD" id="cd03747">
    <property type="entry name" value="Ntn_PGA_like"/>
    <property type="match status" value="1"/>
</dbReference>
<evidence type="ECO:0000313" key="8">
    <source>
        <dbReference type="Proteomes" id="UP000199021"/>
    </source>
</evidence>
<organism evidence="7 8">
    <name type="scientific">Neolewinella agarilytica</name>
    <dbReference type="NCBI Taxonomy" id="478744"/>
    <lineage>
        <taxon>Bacteria</taxon>
        <taxon>Pseudomonadati</taxon>
        <taxon>Bacteroidota</taxon>
        <taxon>Saprospiria</taxon>
        <taxon>Saprospirales</taxon>
        <taxon>Lewinellaceae</taxon>
        <taxon>Neolewinella</taxon>
    </lineage>
</organism>
<dbReference type="SUPFAM" id="SSF56235">
    <property type="entry name" value="N-terminal nucleophile aminohydrolases (Ntn hydrolases)"/>
    <property type="match status" value="1"/>
</dbReference>
<dbReference type="Gene3D" id="1.10.439.10">
    <property type="entry name" value="Penicillin Amidohydrolase, domain 1"/>
    <property type="match status" value="1"/>
</dbReference>
<evidence type="ECO:0000256" key="5">
    <source>
        <dbReference type="PIRSR" id="PIRSR001227-2"/>
    </source>
</evidence>
<dbReference type="InterPro" id="IPR029055">
    <property type="entry name" value="Ntn_hydrolases_N"/>
</dbReference>
<dbReference type="Gene3D" id="3.60.20.10">
    <property type="entry name" value="Glutamine Phosphoribosylpyrophosphate, subunit 1, domain 1"/>
    <property type="match status" value="1"/>
</dbReference>
<dbReference type="InterPro" id="IPR002692">
    <property type="entry name" value="S45"/>
</dbReference>
<dbReference type="STRING" id="478744.SAMN05444359_14210"/>
<dbReference type="Gene3D" id="1.10.1400.10">
    <property type="match status" value="1"/>
</dbReference>
<reference evidence="8" key="1">
    <citation type="submission" date="2016-10" db="EMBL/GenBank/DDBJ databases">
        <authorList>
            <person name="Varghese N."/>
            <person name="Submissions S."/>
        </authorList>
    </citation>
    <scope>NUCLEOTIDE SEQUENCE [LARGE SCALE GENOMIC DNA]</scope>
    <source>
        <strain evidence="8">DSM 24740</strain>
    </source>
</reference>
<accession>A0A1H9P430</accession>
<dbReference type="GO" id="GO:0017000">
    <property type="term" value="P:antibiotic biosynthetic process"/>
    <property type="evidence" value="ECO:0007669"/>
    <property type="project" value="InterPro"/>
</dbReference>
<dbReference type="InParanoid" id="A0A1H9P430"/>
<feature type="active site" description="Nucleophile" evidence="4">
    <location>
        <position position="342"/>
    </location>
</feature>
<dbReference type="InterPro" id="IPR043146">
    <property type="entry name" value="Penicillin_amidase_N_B-knob"/>
</dbReference>
<keyword evidence="5" id="KW-0106">Calcium</keyword>
<sequence length="866" mass="96847">MSVRINSPSMKYIKLAAAALCFGIWLFFGNYAGPAGLPVPALGDFFNPATGFWRNTLPQLNDREGRAFSLNHPLAKGDIFFDDRGVPHVFADDLESACFLQGFVNAADRLWQMDISTRATEGRLSEILGKRTMKRDIDQVRRGFRYTAARETDTMRLQFPDDYRMLEAYSAGVNAWLDQLDPKDYPVEYKLLDHEPLRWSPYRTALLGMGMAQSLSARYDDARTAKTRQDFGPDLFNELFPKRFPRASPIVPDDGRYRNTQPIAPLPLNAPPQGADAERRMGAIAPAAAPATKAGSDPDEAKPDLGTAPLYDEAYSLNDDRLYVAGPEDAYTLMPAHPDNGSNNWAVAPNKSNTRHPMLASDPHLSLTLPSIWYEIQVSYPGVNARGVGLPGTPGIMIGFNDHVAYGETNVGHDVTDWFAIEWTDTTRTKYRLDGAAAGARMVKDTVFVKGQASEVIETPWTVFGPVPYTDGPYADHAMRWLAHDTPGNKFRPHTIVGTFLGLMSATSYEDYKQALRGYVGPAQNFIFAHKDGDIGIRPNGFFPIRAVGDGATPLPGSHRVNNWSGTIPFDARPEHKNPTRGYVSSANQVTTGPNYPYPYIGGFDEYRGRFINRYLDHHAVMNQRTMKELQLSSQNLFAEELTPLLIARIKRDALDSDGRALLRLISEWDYNCEGNSRAASLFELWWRKVYSFTFDEMPRDSGYVRPDLWKWNDLVREKPTHPIFDIDSTAGFRETVATLTQRAFDEILEELDGELPETWAEMRNSHVNHLGQIPGFGSGLIKTGGSRYSPRALSGSHGASWRMVVELGPQPRAWGALPGGPSGHPASELYTIDLDDWENGRYHELVRWEDTGEAKLKSAGHWRVE</sequence>
<keyword evidence="2" id="KW-0378">Hydrolase</keyword>
<evidence type="ECO:0000256" key="2">
    <source>
        <dbReference type="ARBA" id="ARBA00022801"/>
    </source>
</evidence>
<keyword evidence="8" id="KW-1185">Reference proteome</keyword>